<dbReference type="Gene3D" id="3.30.390.10">
    <property type="entry name" value="Enolase-like, N-terminal domain"/>
    <property type="match status" value="1"/>
</dbReference>
<comment type="catalytic activity">
    <reaction evidence="1">
        <text>D-glucarate = 5-dehydro-4-deoxy-D-glucarate + H2O</text>
        <dbReference type="Rhea" id="RHEA:14573"/>
        <dbReference type="ChEBI" id="CHEBI:15377"/>
        <dbReference type="ChEBI" id="CHEBI:30612"/>
        <dbReference type="ChEBI" id="CHEBI:42819"/>
        <dbReference type="EC" id="4.2.1.40"/>
    </reaction>
</comment>
<geneLocation type="plasmid" evidence="6 7">
    <name>pHG3</name>
</geneLocation>
<dbReference type="InterPro" id="IPR036849">
    <property type="entry name" value="Enolase-like_C_sf"/>
</dbReference>
<keyword evidence="6" id="KW-0614">Plasmid</keyword>
<feature type="region of interest" description="Disordered" evidence="4">
    <location>
        <begin position="377"/>
        <end position="407"/>
    </location>
</feature>
<dbReference type="InterPro" id="IPR013341">
    <property type="entry name" value="Mandelate_racemase_N_dom"/>
</dbReference>
<dbReference type="SUPFAM" id="SSF51604">
    <property type="entry name" value="Enolase C-terminal domain-like"/>
    <property type="match status" value="1"/>
</dbReference>
<dbReference type="InterPro" id="IPR034593">
    <property type="entry name" value="DgoD-like"/>
</dbReference>
<proteinExistence type="predicted"/>
<dbReference type="SMART" id="SM00922">
    <property type="entry name" value="MR_MLE"/>
    <property type="match status" value="1"/>
</dbReference>
<sequence>MRITEVEVIPVAHREPPLLNAWGIHSEQEARTILRLTTADGTVGISETYGSDAVINELRRVAPTVEKSSPHDRKKLELRMQRGQNRGGVGAKAFAAYETAMLDLIGRATGTPMYDLLGGKVRDEVEFSAYLFFKHADRDPSSAAIAPQEVLSPEAMVEEAREFVETHGFETLKLKAGVLSPEEEVRTLELLAEKFGRDVPLRIDPNGNWSVETATKIAKELDRLELNVEFLEDPVPTMNAHARLKRNTKFPVATNMYVTSFNEVSPAVSEDAVDVVLSDHHYWGGPQKTIELDRLCRTFDLGVGMHSNSHLGVSMAAMAHTAAAMPTVRYACDTHYPWEADDVIVGGPIEFEDGVIPVSDDPGLGVKIDENAVDRLHEAYTDDPPERDDSAKLNERRGEWVPNAPRF</sequence>
<accession>A0A0K1IZD9</accession>
<feature type="compositionally biased region" description="Basic and acidic residues" evidence="4">
    <location>
        <begin position="387"/>
        <end position="399"/>
    </location>
</feature>
<evidence type="ECO:0000256" key="1">
    <source>
        <dbReference type="ARBA" id="ARBA00001426"/>
    </source>
</evidence>
<dbReference type="InterPro" id="IPR013342">
    <property type="entry name" value="Mandelate_racemase_C"/>
</dbReference>
<evidence type="ECO:0000256" key="3">
    <source>
        <dbReference type="ARBA" id="ARBA00011973"/>
    </source>
</evidence>
<dbReference type="GO" id="GO:0008872">
    <property type="term" value="F:glucarate dehydratase activity"/>
    <property type="evidence" value="ECO:0007669"/>
    <property type="project" value="UniProtKB-EC"/>
</dbReference>
<reference evidence="7" key="1">
    <citation type="journal article" date="2015" name="J. Biotechnol.">
        <title>Complete genome sequence of Haloferax gibbonsii strain ARA6, a potential producer of polyhydroxyalkanoates and halocins isolated from Araruama, Rio de Janeiro, Brasil.</title>
        <authorList>
            <person name="Pinto L.H."/>
            <person name="D'Alincourt Carvalho-Assef A.P."/>
            <person name="Vieira R.P."/>
            <person name="Clementino M.M."/>
            <person name="Albano R.M."/>
        </authorList>
    </citation>
    <scope>NUCLEOTIDE SEQUENCE [LARGE SCALE GENOMIC DNA]</scope>
    <source>
        <strain evidence="7">ARA6</strain>
        <plasmid evidence="7">Plasmid pHG3</plasmid>
    </source>
</reference>
<dbReference type="EMBL" id="CP011950">
    <property type="protein sequence ID" value="AKU09831.1"/>
    <property type="molecule type" value="Genomic_DNA"/>
</dbReference>
<evidence type="ECO:0000259" key="5">
    <source>
        <dbReference type="SMART" id="SM00922"/>
    </source>
</evidence>
<gene>
    <name evidence="6" type="ORF">ABY42_18605</name>
</gene>
<dbReference type="InterPro" id="IPR029017">
    <property type="entry name" value="Enolase-like_N"/>
</dbReference>
<dbReference type="KEGG" id="hgi:ABY42_18605"/>
<dbReference type="AlphaFoldDB" id="A0A0K1IZD9"/>
<feature type="domain" description="Mandelate racemase/muconate lactonizing enzyme C-terminal" evidence="5">
    <location>
        <begin position="153"/>
        <end position="251"/>
    </location>
</feature>
<comment type="pathway">
    <text evidence="2">Carbohydrate acid metabolism; D-glucarate degradation; 2,5-dioxopentanoate from D-glucarate: step 1/2.</text>
</comment>
<dbReference type="SFLD" id="SFLDS00001">
    <property type="entry name" value="Enolase"/>
    <property type="match status" value="1"/>
</dbReference>
<evidence type="ECO:0000256" key="2">
    <source>
        <dbReference type="ARBA" id="ARBA00005183"/>
    </source>
</evidence>
<dbReference type="PATRIC" id="fig|35746.4.peg.4089"/>
<dbReference type="SFLD" id="SFLDG00055">
    <property type="entry name" value="glucarate_dehydratase"/>
    <property type="match status" value="1"/>
</dbReference>
<organism evidence="6 7">
    <name type="scientific">Haloferax gibbonsii</name>
    <dbReference type="NCBI Taxonomy" id="35746"/>
    <lineage>
        <taxon>Archaea</taxon>
        <taxon>Methanobacteriati</taxon>
        <taxon>Methanobacteriota</taxon>
        <taxon>Stenosarchaea group</taxon>
        <taxon>Halobacteria</taxon>
        <taxon>Halobacteriales</taxon>
        <taxon>Haloferacaceae</taxon>
        <taxon>Haloferax</taxon>
    </lineage>
</organism>
<dbReference type="PANTHER" id="PTHR48080">
    <property type="entry name" value="D-GALACTONATE DEHYDRATASE-RELATED"/>
    <property type="match status" value="1"/>
</dbReference>
<protein>
    <recommendedName>
        <fullName evidence="3">glucarate dehydratase</fullName>
        <ecNumber evidence="3">4.2.1.40</ecNumber>
    </recommendedName>
</protein>
<evidence type="ECO:0000256" key="4">
    <source>
        <dbReference type="SAM" id="MobiDB-lite"/>
    </source>
</evidence>
<dbReference type="Proteomes" id="UP000066124">
    <property type="component" value="Plasmid pHG3"/>
</dbReference>
<dbReference type="GeneID" id="25248005"/>
<dbReference type="EC" id="4.2.1.40" evidence="3"/>
<evidence type="ECO:0000313" key="7">
    <source>
        <dbReference type="Proteomes" id="UP000066124"/>
    </source>
</evidence>
<dbReference type="Gene3D" id="3.20.20.120">
    <property type="entry name" value="Enolase-like C-terminal domain"/>
    <property type="match status" value="1"/>
</dbReference>
<dbReference type="RefSeq" id="WP_050460448.1">
    <property type="nucleotide sequence ID" value="NZ_CP011950.1"/>
</dbReference>
<evidence type="ECO:0000313" key="6">
    <source>
        <dbReference type="EMBL" id="AKU09831.1"/>
    </source>
</evidence>
<dbReference type="InterPro" id="IPR029065">
    <property type="entry name" value="Enolase_C-like"/>
</dbReference>
<dbReference type="Pfam" id="PF02746">
    <property type="entry name" value="MR_MLE_N"/>
    <property type="match status" value="1"/>
</dbReference>
<name>A0A0K1IZD9_HALGI</name>
<dbReference type="PANTHER" id="PTHR48080:SF4">
    <property type="entry name" value="GLUCARATE DEHYDRATASE"/>
    <property type="match status" value="1"/>
</dbReference>
<dbReference type="Pfam" id="PF13378">
    <property type="entry name" value="MR_MLE_C"/>
    <property type="match status" value="1"/>
</dbReference>
<dbReference type="SUPFAM" id="SSF54826">
    <property type="entry name" value="Enolase N-terminal domain-like"/>
    <property type="match status" value="1"/>
</dbReference>